<gene>
    <name evidence="2" type="ORF">GCM10017600_64200</name>
</gene>
<name>A0A9W6I8R9_9ACTN</name>
<protein>
    <recommendedName>
        <fullName evidence="4">DUF4259 domain-containing protein</fullName>
    </recommendedName>
</protein>
<dbReference type="Pfam" id="PF14078">
    <property type="entry name" value="DUF4259"/>
    <property type="match status" value="1"/>
</dbReference>
<feature type="region of interest" description="Disordered" evidence="1">
    <location>
        <begin position="386"/>
        <end position="408"/>
    </location>
</feature>
<reference evidence="2" key="2">
    <citation type="submission" date="2023-01" db="EMBL/GenBank/DDBJ databases">
        <authorList>
            <person name="Sun Q."/>
            <person name="Evtushenko L."/>
        </authorList>
    </citation>
    <scope>NUCLEOTIDE SEQUENCE</scope>
    <source>
        <strain evidence="2">VKM Ac-2007</strain>
    </source>
</reference>
<dbReference type="EMBL" id="BSEV01000019">
    <property type="protein sequence ID" value="GLK13010.1"/>
    <property type="molecule type" value="Genomic_DNA"/>
</dbReference>
<proteinExistence type="predicted"/>
<evidence type="ECO:0000313" key="3">
    <source>
        <dbReference type="Proteomes" id="UP001143474"/>
    </source>
</evidence>
<evidence type="ECO:0000313" key="2">
    <source>
        <dbReference type="EMBL" id="GLK13010.1"/>
    </source>
</evidence>
<accession>A0A9W6I8R9</accession>
<dbReference type="Proteomes" id="UP001143474">
    <property type="component" value="Unassembled WGS sequence"/>
</dbReference>
<sequence>MSTWGTGPFQNDTALDFLGYVEDLEHPGEVLRELLGAILSEENVLHDFILEMGIAASVIIAVKVEPTLDPDTAERVGESPSLEALPVTDDLVEMALRTLYRALRPWGRQSGTNGLYSLWCDAGEVEEHVDALRPYIGALERGVHIVDDDDPGPLQSGESGERRTADESETPLVQARLRSLALGALVFPPNALSAEAGEPEADSHAFSEGCQELALGSVVYAAAKVVQETMDDLRVLDRRDVSVRDVGWDALRLLKHLPWRFASTYDVSFARRFLVTVTVMADRLGRATPYVNCIADQLAARMLCDEAADLIRRYSGLDFSQAVILSSQVEKLFDFRRDVFDYGNLYASTSLRSLAAGSIRLIPESWGPDGFPDRLPDTTEWFTSFGAERPAHPYTAASGEFPDPERWP</sequence>
<organism evidence="2 3">
    <name type="scientific">Streptosporangium carneum</name>
    <dbReference type="NCBI Taxonomy" id="47481"/>
    <lineage>
        <taxon>Bacteria</taxon>
        <taxon>Bacillati</taxon>
        <taxon>Actinomycetota</taxon>
        <taxon>Actinomycetes</taxon>
        <taxon>Streptosporangiales</taxon>
        <taxon>Streptosporangiaceae</taxon>
        <taxon>Streptosporangium</taxon>
    </lineage>
</organism>
<dbReference type="RefSeq" id="WP_271221308.1">
    <property type="nucleotide sequence ID" value="NZ_BAAAVD010000012.1"/>
</dbReference>
<comment type="caution">
    <text evidence="2">The sequence shown here is derived from an EMBL/GenBank/DDBJ whole genome shotgun (WGS) entry which is preliminary data.</text>
</comment>
<feature type="region of interest" description="Disordered" evidence="1">
    <location>
        <begin position="146"/>
        <end position="170"/>
    </location>
</feature>
<evidence type="ECO:0008006" key="4">
    <source>
        <dbReference type="Google" id="ProtNLM"/>
    </source>
</evidence>
<keyword evidence="3" id="KW-1185">Reference proteome</keyword>
<reference evidence="2" key="1">
    <citation type="journal article" date="2014" name="Int. J. Syst. Evol. Microbiol.">
        <title>Complete genome sequence of Corynebacterium casei LMG S-19264T (=DSM 44701T), isolated from a smear-ripened cheese.</title>
        <authorList>
            <consortium name="US DOE Joint Genome Institute (JGI-PGF)"/>
            <person name="Walter F."/>
            <person name="Albersmeier A."/>
            <person name="Kalinowski J."/>
            <person name="Ruckert C."/>
        </authorList>
    </citation>
    <scope>NUCLEOTIDE SEQUENCE</scope>
    <source>
        <strain evidence="2">VKM Ac-2007</strain>
    </source>
</reference>
<evidence type="ECO:0000256" key="1">
    <source>
        <dbReference type="SAM" id="MobiDB-lite"/>
    </source>
</evidence>
<dbReference type="InterPro" id="IPR025355">
    <property type="entry name" value="DUF4259"/>
</dbReference>
<dbReference type="AlphaFoldDB" id="A0A9W6I8R9"/>